<organism evidence="1 2">
    <name type="scientific">Reichenbachiella carrageenanivorans</name>
    <dbReference type="NCBI Taxonomy" id="2979869"/>
    <lineage>
        <taxon>Bacteria</taxon>
        <taxon>Pseudomonadati</taxon>
        <taxon>Bacteroidota</taxon>
        <taxon>Cytophagia</taxon>
        <taxon>Cytophagales</taxon>
        <taxon>Reichenbachiellaceae</taxon>
        <taxon>Reichenbachiella</taxon>
    </lineage>
</organism>
<dbReference type="RefSeq" id="WP_263052943.1">
    <property type="nucleotide sequence ID" value="NZ_CP106735.1"/>
</dbReference>
<dbReference type="EMBL" id="CP106735">
    <property type="protein sequence ID" value="UXX81219.1"/>
    <property type="molecule type" value="Genomic_DNA"/>
</dbReference>
<name>A0ABY6D5N0_9BACT</name>
<accession>A0ABY6D5N0</accession>
<dbReference type="Proteomes" id="UP001062165">
    <property type="component" value="Chromosome"/>
</dbReference>
<keyword evidence="2" id="KW-1185">Reference proteome</keyword>
<evidence type="ECO:0008006" key="3">
    <source>
        <dbReference type="Google" id="ProtNLM"/>
    </source>
</evidence>
<gene>
    <name evidence="1" type="ORF">N7E81_08935</name>
</gene>
<evidence type="ECO:0000313" key="1">
    <source>
        <dbReference type="EMBL" id="UXX81219.1"/>
    </source>
</evidence>
<proteinExistence type="predicted"/>
<protein>
    <recommendedName>
        <fullName evidence="3">MG2 domain-containing protein</fullName>
    </recommendedName>
</protein>
<reference evidence="1" key="1">
    <citation type="submission" date="2022-10" db="EMBL/GenBank/DDBJ databases">
        <title>Comparative genomics and taxonomic characterization of three novel marine species of genus Reichenbachiella exhibiting antioxidant and polysaccharide degradation activities.</title>
        <authorList>
            <person name="Muhammad N."/>
            <person name="Lee Y.-J."/>
            <person name="Ko J."/>
            <person name="Kim S.-G."/>
        </authorList>
    </citation>
    <scope>NUCLEOTIDE SEQUENCE</scope>
    <source>
        <strain evidence="1">Wsw4-B4</strain>
    </source>
</reference>
<sequence length="696" mass="79297">MDRLMEGAQKNIFLMLLLWLVLMWPTQVKSQQNIEERVYVHLNNQTLITGETLNFSVFCLSDKTQKMSPLSKVLYIEIFGADGVVHQDKISLTDGRGHGEFFVASHLSTGKYQLVAYTRWMKNFEKYCQLPLTIVNPFKEYEQPDDTLAQGGTLINWYPQGLTLTADVTNTVRFRLKSAPEKLEEGFEIKILGAAGEIELETKHDSFGVGQFEITPKLGEHYRVLLEDKSGQFQFYELPKVLGAGMVNTSNPKRVYAEWSLPHLSTLDFPLAEKYRPRQQVQIQTELAAGTYSVSVNKKSESLPYRHHRAVWSKWHAPNLEFVVDPEELWASLLPPTTLMVYHDEQIDSIYAQVSLLPEYREEFLDGLLTKDSGAPMGGVLVALSIPGEVSQVRVAKTKADGTFSLPFESTIINAEGYLSVLDADASYQLKVADPFLATAPDFNYEQLKLDSIQIQEIISRSIRNQIENAYYQPSSDTLLRVNEWRPQVSYNYHYVLDEYVRFRTIEETITEFVTTVNVRKGRDPKIKVFLPQYTNTQVEYPRLLLLNGIPVSEDQVLDFSPYKVESISVLNNRYYLGPLVADGVVSFKTKEAGLGGFVLDENYVRTEVKQLAMPKHYKFPIYQSGVVEKRPDQRDQLYWDPLLQVDEKQSINIQFYASDVIGDFQILIEGFTSEGKAVSISDTFEVSEAIQSSAE</sequence>
<evidence type="ECO:0000313" key="2">
    <source>
        <dbReference type="Proteomes" id="UP001062165"/>
    </source>
</evidence>